<proteinExistence type="predicted"/>
<protein>
    <submittedName>
        <fullName evidence="3">Accessory factor UbiK family protein</fullName>
    </submittedName>
</protein>
<name>A0A964DZM5_9PROT</name>
<dbReference type="Pfam" id="PF04380">
    <property type="entry name" value="BMFP"/>
    <property type="match status" value="1"/>
</dbReference>
<feature type="compositionally biased region" description="Pro residues" evidence="2">
    <location>
        <begin position="104"/>
        <end position="113"/>
    </location>
</feature>
<evidence type="ECO:0000256" key="2">
    <source>
        <dbReference type="SAM" id="MobiDB-lite"/>
    </source>
</evidence>
<dbReference type="EMBL" id="JAESVB010000005">
    <property type="protein sequence ID" value="MCB8876254.1"/>
    <property type="molecule type" value="Genomic_DNA"/>
</dbReference>
<feature type="coiled-coil region" evidence="1">
    <location>
        <begin position="52"/>
        <end position="86"/>
    </location>
</feature>
<keyword evidence="1" id="KW-0175">Coiled coil</keyword>
<evidence type="ECO:0000313" key="4">
    <source>
        <dbReference type="Proteomes" id="UP000708298"/>
    </source>
</evidence>
<dbReference type="Proteomes" id="UP000708298">
    <property type="component" value="Unassembled WGS sequence"/>
</dbReference>
<comment type="caution">
    <text evidence="3">The sequence shown here is derived from an EMBL/GenBank/DDBJ whole genome shotgun (WGS) entry which is preliminary data.</text>
</comment>
<reference evidence="3" key="1">
    <citation type="journal article" date="2021" name="Microorganisms">
        <title>Acidisoma silvae sp. nov. and Acidisomacellulosilytica sp. nov., Two Acidophilic Bacteria Isolated from Decaying Wood, Hydrolyzing Cellulose and Producing Poly-3-hydroxybutyrate.</title>
        <authorList>
            <person name="Mieszkin S."/>
            <person name="Pouder E."/>
            <person name="Uroz S."/>
            <person name="Simon-Colin C."/>
            <person name="Alain K."/>
        </authorList>
    </citation>
    <scope>NUCLEOTIDE SEQUENCE</scope>
    <source>
        <strain evidence="3">HW T2.11</strain>
    </source>
</reference>
<feature type="region of interest" description="Disordered" evidence="2">
    <location>
        <begin position="100"/>
        <end position="131"/>
    </location>
</feature>
<gene>
    <name evidence="3" type="ORF">ASILVAE211_13765</name>
</gene>
<dbReference type="InterPro" id="IPR007475">
    <property type="entry name" value="UbiK"/>
</dbReference>
<dbReference type="RefSeq" id="WP_227321907.1">
    <property type="nucleotide sequence ID" value="NZ_JAESVB010000005.1"/>
</dbReference>
<reference evidence="3" key="2">
    <citation type="submission" date="2021-01" db="EMBL/GenBank/DDBJ databases">
        <authorList>
            <person name="Mieszkin S."/>
            <person name="Pouder E."/>
            <person name="Alain K."/>
        </authorList>
    </citation>
    <scope>NUCLEOTIDE SEQUENCE</scope>
    <source>
        <strain evidence="3">HW T2.11</strain>
    </source>
</reference>
<keyword evidence="4" id="KW-1185">Reference proteome</keyword>
<accession>A0A964DZM5</accession>
<evidence type="ECO:0000256" key="1">
    <source>
        <dbReference type="SAM" id="Coils"/>
    </source>
</evidence>
<sequence>MKERGRFMDDLAGVAQGAFSAFTGLRDEAEAVFTARVEAVIHKLDIARGEQLAAVQDLAANTRLALETAEAEIAALKARIVVLEGGKAAETPVVVDPITAFPQDVPPASPSDLPPGASNDSHGGNPPTPIV</sequence>
<evidence type="ECO:0000313" key="3">
    <source>
        <dbReference type="EMBL" id="MCB8876254.1"/>
    </source>
</evidence>
<dbReference type="AlphaFoldDB" id="A0A964DZM5"/>
<organism evidence="3 4">
    <name type="scientific">Acidisoma silvae</name>
    <dbReference type="NCBI Taxonomy" id="2802396"/>
    <lineage>
        <taxon>Bacteria</taxon>
        <taxon>Pseudomonadati</taxon>
        <taxon>Pseudomonadota</taxon>
        <taxon>Alphaproteobacteria</taxon>
        <taxon>Acetobacterales</taxon>
        <taxon>Acidocellaceae</taxon>
        <taxon>Acidisoma</taxon>
    </lineage>
</organism>